<name>B5L3Z6_SHIBO</name>
<evidence type="ECO:0000313" key="3">
    <source>
        <dbReference type="EMBL" id="ACD37080.1"/>
    </source>
</evidence>
<dbReference type="GO" id="GO:1901135">
    <property type="term" value="P:carbohydrate derivative metabolic process"/>
    <property type="evidence" value="ECO:0007669"/>
    <property type="project" value="UniProtKB-ARBA"/>
</dbReference>
<dbReference type="Gene3D" id="3.40.50.2000">
    <property type="entry name" value="Glycogen Phosphorylase B"/>
    <property type="match status" value="2"/>
</dbReference>
<dbReference type="AlphaFoldDB" id="B5L3Z6"/>
<sequence length="393" mass="44256">MNILIIIPKLCNGGIEKIASNFSQYLPERYNQFVYSIMSQDSSYDFAVKPIILNKSLGKTFIGKLITFFYRLHLARKIIRENNIDICISFGERCNIINILSMGKTKKIITIHSQLSIENKTKGLYGKVTTLFSKLLYKNADATVAVSEIVKKDACGLLNLDANNVEIIYNGHDIGYIKDKSTDYKEFDTPVIDFVSVGRITYAKGHYHLLRSPAIVKETYPNVILYIVGTYEKDNLKSIIDHLIEKYDLYDNVIFTGFSDNPYPYIKSAKALILSSIFEGFPGVVIESIALGTPVIATDCGGASEVLRSPDAKIKNNTGDVEITKLGVLLPKFDGIYDINLDFSPTEKKMAQVMNDIISGKLKFNEDFLITKANEYDIDSMMKKYTDLIEKIK</sequence>
<dbReference type="Pfam" id="PF00534">
    <property type="entry name" value="Glycos_transf_1"/>
    <property type="match status" value="1"/>
</dbReference>
<dbReference type="Pfam" id="PF13439">
    <property type="entry name" value="Glyco_transf_4"/>
    <property type="match status" value="1"/>
</dbReference>
<dbReference type="CAZy" id="GT4">
    <property type="family name" value="Glycosyltransferase Family 4"/>
</dbReference>
<reference evidence="3" key="1">
    <citation type="journal article" date="2008" name="FEMS Microbiol. Rev.">
        <title>Structure and genetics of Shigella O antigens.</title>
        <authorList>
            <person name="Liu B."/>
            <person name="Knirel Y.A."/>
            <person name="Feng L."/>
            <person name="Perepelov A.V."/>
            <person name="Senchenkova S.N."/>
            <person name="Wang Q."/>
            <person name="Reeves P.R."/>
            <person name="Wang L."/>
        </authorList>
    </citation>
    <scope>NUCLEOTIDE SEQUENCE</scope>
</reference>
<dbReference type="CDD" id="cd03811">
    <property type="entry name" value="GT4_GT28_WabH-like"/>
    <property type="match status" value="1"/>
</dbReference>
<dbReference type="GO" id="GO:0016757">
    <property type="term" value="F:glycosyltransferase activity"/>
    <property type="evidence" value="ECO:0007669"/>
    <property type="project" value="InterPro"/>
</dbReference>
<protein>
    <submittedName>
        <fullName evidence="3">WfeG</fullName>
    </submittedName>
</protein>
<feature type="domain" description="Glycosyl transferase family 1" evidence="1">
    <location>
        <begin position="189"/>
        <end position="309"/>
    </location>
</feature>
<evidence type="ECO:0000259" key="2">
    <source>
        <dbReference type="Pfam" id="PF13439"/>
    </source>
</evidence>
<organism evidence="3">
    <name type="scientific">Shigella boydii</name>
    <dbReference type="NCBI Taxonomy" id="621"/>
    <lineage>
        <taxon>Bacteria</taxon>
        <taxon>Pseudomonadati</taxon>
        <taxon>Pseudomonadota</taxon>
        <taxon>Gammaproteobacteria</taxon>
        <taxon>Enterobacterales</taxon>
        <taxon>Enterobacteriaceae</taxon>
        <taxon>Shigella</taxon>
    </lineage>
</organism>
<gene>
    <name evidence="3" type="primary">wfeG</name>
</gene>
<proteinExistence type="predicted"/>
<dbReference type="InterPro" id="IPR028098">
    <property type="entry name" value="Glyco_trans_4-like_N"/>
</dbReference>
<dbReference type="InterPro" id="IPR001296">
    <property type="entry name" value="Glyco_trans_1"/>
</dbReference>
<dbReference type="EMBL" id="EU296412">
    <property type="protein sequence ID" value="ACD37080.1"/>
    <property type="molecule type" value="Genomic_DNA"/>
</dbReference>
<accession>B5L3Z6</accession>
<feature type="domain" description="Glycosyltransferase subfamily 4-like N-terminal" evidence="2">
    <location>
        <begin position="13"/>
        <end position="174"/>
    </location>
</feature>
<dbReference type="PANTHER" id="PTHR12526">
    <property type="entry name" value="GLYCOSYLTRANSFERASE"/>
    <property type="match status" value="1"/>
</dbReference>
<dbReference type="SUPFAM" id="SSF53756">
    <property type="entry name" value="UDP-Glycosyltransferase/glycogen phosphorylase"/>
    <property type="match status" value="1"/>
</dbReference>
<evidence type="ECO:0000259" key="1">
    <source>
        <dbReference type="Pfam" id="PF00534"/>
    </source>
</evidence>